<dbReference type="AlphaFoldDB" id="A0AAV2FP39"/>
<sequence>MNQNLDFITQFDSHHHHSSVHPSFPQRTTLNLIIIIQIQQTSKPKTLKRPHHSRQRDSTYFVKFMFEVSRLYTVVACSPHPAQESSSSSASDRHQLHHVLVPV</sequence>
<evidence type="ECO:0000313" key="2">
    <source>
        <dbReference type="EMBL" id="CAL1400083.1"/>
    </source>
</evidence>
<evidence type="ECO:0000313" key="3">
    <source>
        <dbReference type="Proteomes" id="UP001497516"/>
    </source>
</evidence>
<accession>A0AAV2FP39</accession>
<feature type="region of interest" description="Disordered" evidence="1">
    <location>
        <begin position="80"/>
        <end position="103"/>
    </location>
</feature>
<proteinExistence type="predicted"/>
<name>A0AAV2FP39_9ROSI</name>
<dbReference type="EMBL" id="OZ034820">
    <property type="protein sequence ID" value="CAL1400083.1"/>
    <property type="molecule type" value="Genomic_DNA"/>
</dbReference>
<gene>
    <name evidence="2" type="ORF">LTRI10_LOCUS40233</name>
</gene>
<reference evidence="2 3" key="1">
    <citation type="submission" date="2024-04" db="EMBL/GenBank/DDBJ databases">
        <authorList>
            <person name="Fracassetti M."/>
        </authorList>
    </citation>
    <scope>NUCLEOTIDE SEQUENCE [LARGE SCALE GENOMIC DNA]</scope>
</reference>
<dbReference type="Proteomes" id="UP001497516">
    <property type="component" value="Chromosome 7"/>
</dbReference>
<organism evidence="2 3">
    <name type="scientific">Linum trigynum</name>
    <dbReference type="NCBI Taxonomy" id="586398"/>
    <lineage>
        <taxon>Eukaryota</taxon>
        <taxon>Viridiplantae</taxon>
        <taxon>Streptophyta</taxon>
        <taxon>Embryophyta</taxon>
        <taxon>Tracheophyta</taxon>
        <taxon>Spermatophyta</taxon>
        <taxon>Magnoliopsida</taxon>
        <taxon>eudicotyledons</taxon>
        <taxon>Gunneridae</taxon>
        <taxon>Pentapetalae</taxon>
        <taxon>rosids</taxon>
        <taxon>fabids</taxon>
        <taxon>Malpighiales</taxon>
        <taxon>Linaceae</taxon>
        <taxon>Linum</taxon>
    </lineage>
</organism>
<protein>
    <submittedName>
        <fullName evidence="2">Uncharacterized protein</fullName>
    </submittedName>
</protein>
<evidence type="ECO:0000256" key="1">
    <source>
        <dbReference type="SAM" id="MobiDB-lite"/>
    </source>
</evidence>
<keyword evidence="3" id="KW-1185">Reference proteome</keyword>